<gene>
    <name evidence="2" type="ORF">KDW96_07685</name>
</gene>
<sequence length="158" mass="17541">MNIRPGNTTDSKAIAELIERFQSSLTLDPSGAGAEHFLASVSEASERQYLESPRYRYWVAEREGELAGFIAMRDQSHLFHLFVAAEQHRKGIAATLWCCARDQAIRAGGVSEFTVNSSLNAVPVYKRFGFVPAGEPVQMHGIAFLPMRLSLRACCIKH</sequence>
<dbReference type="PANTHER" id="PTHR43451:SF1">
    <property type="entry name" value="ACETYLTRANSFERASE"/>
    <property type="match status" value="1"/>
</dbReference>
<protein>
    <submittedName>
        <fullName evidence="2">GNAT family N-acetyltransferase</fullName>
    </submittedName>
</protein>
<dbReference type="CDD" id="cd04301">
    <property type="entry name" value="NAT_SF"/>
    <property type="match status" value="1"/>
</dbReference>
<dbReference type="InterPro" id="IPR000182">
    <property type="entry name" value="GNAT_dom"/>
</dbReference>
<feature type="domain" description="N-acetyltransferase" evidence="1">
    <location>
        <begin position="1"/>
        <end position="152"/>
    </location>
</feature>
<dbReference type="Pfam" id="PF13673">
    <property type="entry name" value="Acetyltransf_10"/>
    <property type="match status" value="1"/>
</dbReference>
<dbReference type="RefSeq" id="WP_255839852.1">
    <property type="nucleotide sequence ID" value="NZ_CP073346.1"/>
</dbReference>
<dbReference type="PROSITE" id="PS51186">
    <property type="entry name" value="GNAT"/>
    <property type="match status" value="1"/>
</dbReference>
<evidence type="ECO:0000313" key="3">
    <source>
        <dbReference type="Proteomes" id="UP001059672"/>
    </source>
</evidence>
<proteinExistence type="predicted"/>
<organism evidence="2 3">
    <name type="scientific">Pseudomonas benzenivorans</name>
    <dbReference type="NCBI Taxonomy" id="556533"/>
    <lineage>
        <taxon>Bacteria</taxon>
        <taxon>Pseudomonadati</taxon>
        <taxon>Pseudomonadota</taxon>
        <taxon>Gammaproteobacteria</taxon>
        <taxon>Pseudomonadales</taxon>
        <taxon>Pseudomonadaceae</taxon>
        <taxon>Pseudomonas</taxon>
    </lineage>
</organism>
<name>A0ABY5HA10_9PSED</name>
<dbReference type="InterPro" id="IPR016181">
    <property type="entry name" value="Acyl_CoA_acyltransferase"/>
</dbReference>
<evidence type="ECO:0000259" key="1">
    <source>
        <dbReference type="PROSITE" id="PS51186"/>
    </source>
</evidence>
<reference evidence="2" key="1">
    <citation type="submission" date="2021-04" db="EMBL/GenBank/DDBJ databases">
        <title>Oceanospirillales bacteria with DddD are important DMSP degraders in coastal seawater.</title>
        <authorList>
            <person name="Liu J."/>
        </authorList>
    </citation>
    <scope>NUCLEOTIDE SEQUENCE</scope>
    <source>
        <strain evidence="2">D13-4</strain>
    </source>
</reference>
<keyword evidence="3" id="KW-1185">Reference proteome</keyword>
<dbReference type="PANTHER" id="PTHR43451">
    <property type="entry name" value="ACETYLTRANSFERASE (GNAT) FAMILY PROTEIN"/>
    <property type="match status" value="1"/>
</dbReference>
<dbReference type="Proteomes" id="UP001059672">
    <property type="component" value="Chromosome"/>
</dbReference>
<dbReference type="Gene3D" id="3.40.630.30">
    <property type="match status" value="1"/>
</dbReference>
<dbReference type="EMBL" id="CP073346">
    <property type="protein sequence ID" value="UTW09177.1"/>
    <property type="molecule type" value="Genomic_DNA"/>
</dbReference>
<accession>A0ABY5HA10</accession>
<dbReference type="SUPFAM" id="SSF55729">
    <property type="entry name" value="Acyl-CoA N-acyltransferases (Nat)"/>
    <property type="match status" value="1"/>
</dbReference>
<evidence type="ECO:0000313" key="2">
    <source>
        <dbReference type="EMBL" id="UTW09177.1"/>
    </source>
</evidence>
<dbReference type="InterPro" id="IPR052564">
    <property type="entry name" value="N-acetyltrans/Recomb-assoc"/>
</dbReference>